<dbReference type="Proteomes" id="UP000325313">
    <property type="component" value="Unassembled WGS sequence"/>
</dbReference>
<protein>
    <submittedName>
        <fullName evidence="1">Uncharacterized protein</fullName>
    </submittedName>
</protein>
<organism evidence="1 2">
    <name type="scientific">Puccinia graminis f. sp. tritici</name>
    <dbReference type="NCBI Taxonomy" id="56615"/>
    <lineage>
        <taxon>Eukaryota</taxon>
        <taxon>Fungi</taxon>
        <taxon>Dikarya</taxon>
        <taxon>Basidiomycota</taxon>
        <taxon>Pucciniomycotina</taxon>
        <taxon>Pucciniomycetes</taxon>
        <taxon>Pucciniales</taxon>
        <taxon>Pucciniaceae</taxon>
        <taxon>Puccinia</taxon>
    </lineage>
</organism>
<evidence type="ECO:0000313" key="1">
    <source>
        <dbReference type="EMBL" id="KAA1113733.1"/>
    </source>
</evidence>
<evidence type="ECO:0000313" key="2">
    <source>
        <dbReference type="Proteomes" id="UP000325313"/>
    </source>
</evidence>
<accession>A0A5B0QKV9</accession>
<comment type="caution">
    <text evidence="1">The sequence shown here is derived from an EMBL/GenBank/DDBJ whole genome shotgun (WGS) entry which is preliminary data.</text>
</comment>
<sequence>MTQICYLYPSQEVINYLKETYITIETIMMEIEPPQVKDTPHQRAVINVQNAARVQEMQAAISNRTQELHILPELVPNVLGIWNMQRMKYGRDPIRIRNIENLTNIPPKSTTTNNQRKIES</sequence>
<dbReference type="AlphaFoldDB" id="A0A5B0QKV9"/>
<reference evidence="1 2" key="1">
    <citation type="submission" date="2019-05" db="EMBL/GenBank/DDBJ databases">
        <title>Emergence of the Ug99 lineage of the wheat stem rust pathogen through somatic hybridization.</title>
        <authorList>
            <person name="Li F."/>
            <person name="Upadhyaya N.M."/>
            <person name="Sperschneider J."/>
            <person name="Matny O."/>
            <person name="Nguyen-Phuc H."/>
            <person name="Mago R."/>
            <person name="Raley C."/>
            <person name="Miller M.E."/>
            <person name="Silverstein K.A.T."/>
            <person name="Henningsen E."/>
            <person name="Hirsch C.D."/>
            <person name="Visser B."/>
            <person name="Pretorius Z.A."/>
            <person name="Steffenson B.J."/>
            <person name="Schwessinger B."/>
            <person name="Dodds P.N."/>
            <person name="Figueroa M."/>
        </authorList>
    </citation>
    <scope>NUCLEOTIDE SEQUENCE [LARGE SCALE GENOMIC DNA]</scope>
    <source>
        <strain evidence="1 2">Ug99</strain>
    </source>
</reference>
<dbReference type="EMBL" id="VDEP01000275">
    <property type="protein sequence ID" value="KAA1113733.1"/>
    <property type="molecule type" value="Genomic_DNA"/>
</dbReference>
<proteinExistence type="predicted"/>
<name>A0A5B0QKV9_PUCGR</name>
<gene>
    <name evidence="1" type="ORF">PGTUg99_005596</name>
</gene>